<proteinExistence type="predicted"/>
<feature type="non-terminal residue" evidence="1">
    <location>
        <position position="1"/>
    </location>
</feature>
<name>A0A0F9IHW6_9ZZZZ</name>
<protein>
    <submittedName>
        <fullName evidence="1">Uncharacterized protein</fullName>
    </submittedName>
</protein>
<evidence type="ECO:0000313" key="1">
    <source>
        <dbReference type="EMBL" id="KKM19379.1"/>
    </source>
</evidence>
<sequence length="278" mass="30103">IYEMPDGSGFYIMPGRKRGTADGGSEPLVQQPIVYRSTGRTLLLFVDRSSAFAPRLMWIRNVSGTITLEWIELGLDGGPFKPGGDFGEANSTGLWFGKEFDLGAPGTLKLLREAEAIIDSGDANLTWTNQVQRDGAASENAGSGITSSSTQFFAAQKTARRVRPRLLWTGAGGYTPAGNQTRIRKVIYRGSWLPETADNLNIDIDVMASAQRRGVSPDLVRSELKALILSNSYPFMDVHGAAVVQVVINEATFTEASKTTGLEGRETVSLSLMVHELS</sequence>
<dbReference type="AlphaFoldDB" id="A0A0F9IHW6"/>
<accession>A0A0F9IHW6</accession>
<organism evidence="1">
    <name type="scientific">marine sediment metagenome</name>
    <dbReference type="NCBI Taxonomy" id="412755"/>
    <lineage>
        <taxon>unclassified sequences</taxon>
        <taxon>metagenomes</taxon>
        <taxon>ecological metagenomes</taxon>
    </lineage>
</organism>
<comment type="caution">
    <text evidence="1">The sequence shown here is derived from an EMBL/GenBank/DDBJ whole genome shotgun (WGS) entry which is preliminary data.</text>
</comment>
<dbReference type="EMBL" id="LAZR01014001">
    <property type="protein sequence ID" value="KKM19379.1"/>
    <property type="molecule type" value="Genomic_DNA"/>
</dbReference>
<gene>
    <name evidence="1" type="ORF">LCGC14_1656230</name>
</gene>
<reference evidence="1" key="1">
    <citation type="journal article" date="2015" name="Nature">
        <title>Complex archaea that bridge the gap between prokaryotes and eukaryotes.</title>
        <authorList>
            <person name="Spang A."/>
            <person name="Saw J.H."/>
            <person name="Jorgensen S.L."/>
            <person name="Zaremba-Niedzwiedzka K."/>
            <person name="Martijn J."/>
            <person name="Lind A.E."/>
            <person name="van Eijk R."/>
            <person name="Schleper C."/>
            <person name="Guy L."/>
            <person name="Ettema T.J."/>
        </authorList>
    </citation>
    <scope>NUCLEOTIDE SEQUENCE</scope>
</reference>